<gene>
    <name evidence="2" type="ORF">C447_12862</name>
</gene>
<dbReference type="AlphaFoldDB" id="M0LUL4"/>
<reference evidence="2 3" key="1">
    <citation type="journal article" date="2014" name="PLoS Genet.">
        <title>Phylogenetically driven sequencing of extremely halophilic archaea reveals strategies for static and dynamic osmo-response.</title>
        <authorList>
            <person name="Becker E.A."/>
            <person name="Seitzer P.M."/>
            <person name="Tritt A."/>
            <person name="Larsen D."/>
            <person name="Krusor M."/>
            <person name="Yao A.I."/>
            <person name="Wu D."/>
            <person name="Madern D."/>
            <person name="Eisen J.A."/>
            <person name="Darling A.E."/>
            <person name="Facciotti M.T."/>
        </authorList>
    </citation>
    <scope>NUCLEOTIDE SEQUENCE [LARGE SCALE GENOMIC DNA]</scope>
    <source>
        <strain evidence="2 3">100A6</strain>
    </source>
</reference>
<accession>M0LUL4</accession>
<dbReference type="SUPFAM" id="SSF75304">
    <property type="entry name" value="Amidase signature (AS) enzymes"/>
    <property type="match status" value="1"/>
</dbReference>
<name>M0LUL4_9EURY</name>
<evidence type="ECO:0000259" key="1">
    <source>
        <dbReference type="Pfam" id="PF01425"/>
    </source>
</evidence>
<dbReference type="PANTHER" id="PTHR11895">
    <property type="entry name" value="TRANSAMIDASE"/>
    <property type="match status" value="1"/>
</dbReference>
<dbReference type="InterPro" id="IPR000120">
    <property type="entry name" value="Amidase"/>
</dbReference>
<dbReference type="InterPro" id="IPR023631">
    <property type="entry name" value="Amidase_dom"/>
</dbReference>
<dbReference type="Pfam" id="PF01425">
    <property type="entry name" value="Amidase"/>
    <property type="match status" value="1"/>
</dbReference>
<dbReference type="GO" id="GO:0003824">
    <property type="term" value="F:catalytic activity"/>
    <property type="evidence" value="ECO:0007669"/>
    <property type="project" value="InterPro"/>
</dbReference>
<protein>
    <submittedName>
        <fullName evidence="2">Amidase</fullName>
    </submittedName>
</protein>
<comment type="caution">
    <text evidence="2">The sequence shown here is derived from an EMBL/GenBank/DDBJ whole genome shotgun (WGS) entry which is preliminary data.</text>
</comment>
<proteinExistence type="predicted"/>
<dbReference type="EMBL" id="AOMB01000035">
    <property type="protein sequence ID" value="EMA37262.1"/>
    <property type="molecule type" value="Genomic_DNA"/>
</dbReference>
<dbReference type="RefSeq" id="WP_007694486.1">
    <property type="nucleotide sequence ID" value="NZ_AJRK01000407.1"/>
</dbReference>
<sequence>MANRPARRSLSLPDNGYEYSALEYHQANVLRSRAYEGIRSLLDEYDLLFTPTLAAPPFEKGACAPRTIDRTAPASDLETFLTWRFNLTGHPAAFIPAGFSADGLPLGAQIIGSRFEETTILTASDAIERRRPWADDYPTVI</sequence>
<evidence type="ECO:0000313" key="3">
    <source>
        <dbReference type="Proteomes" id="UP000011566"/>
    </source>
</evidence>
<dbReference type="InterPro" id="IPR036928">
    <property type="entry name" value="AS_sf"/>
</dbReference>
<keyword evidence="3" id="KW-1185">Reference proteome</keyword>
<dbReference type="eggNOG" id="arCOG01717">
    <property type="taxonomic scope" value="Archaea"/>
</dbReference>
<feature type="domain" description="Amidase" evidence="1">
    <location>
        <begin position="18"/>
        <end position="121"/>
    </location>
</feature>
<evidence type="ECO:0000313" key="2">
    <source>
        <dbReference type="EMBL" id="EMA37262.1"/>
    </source>
</evidence>
<organism evidence="2 3">
    <name type="scientific">Halococcus hamelinensis 100A6</name>
    <dbReference type="NCBI Taxonomy" id="1132509"/>
    <lineage>
        <taxon>Archaea</taxon>
        <taxon>Methanobacteriati</taxon>
        <taxon>Methanobacteriota</taxon>
        <taxon>Stenosarchaea group</taxon>
        <taxon>Halobacteria</taxon>
        <taxon>Halobacteriales</taxon>
        <taxon>Halococcaceae</taxon>
        <taxon>Halococcus</taxon>
    </lineage>
</organism>
<dbReference type="Gene3D" id="3.90.1300.10">
    <property type="entry name" value="Amidase signature (AS) domain"/>
    <property type="match status" value="1"/>
</dbReference>
<dbReference type="OrthoDB" id="381851at2157"/>
<dbReference type="PANTHER" id="PTHR11895:SF7">
    <property type="entry name" value="GLUTAMYL-TRNA(GLN) AMIDOTRANSFERASE SUBUNIT A, MITOCHONDRIAL"/>
    <property type="match status" value="1"/>
</dbReference>
<dbReference type="Proteomes" id="UP000011566">
    <property type="component" value="Unassembled WGS sequence"/>
</dbReference>
<dbReference type="PATRIC" id="fig|1132509.6.peg.2970"/>